<reference evidence="2 3" key="1">
    <citation type="journal article" date="2019" name="Int. J. Syst. Evol. Microbiol.">
        <title>The Global Catalogue of Microorganisms (GCM) 10K type strain sequencing project: providing services to taxonomists for standard genome sequencing and annotation.</title>
        <authorList>
            <consortium name="The Broad Institute Genomics Platform"/>
            <consortium name="The Broad Institute Genome Sequencing Center for Infectious Disease"/>
            <person name="Wu L."/>
            <person name="Ma J."/>
        </authorList>
    </citation>
    <scope>NUCLEOTIDE SEQUENCE [LARGE SCALE GENOMIC DNA]</scope>
    <source>
        <strain evidence="2 3">CGMCC 1.10593</strain>
    </source>
</reference>
<evidence type="ECO:0000313" key="2">
    <source>
        <dbReference type="EMBL" id="MFD1641658.1"/>
    </source>
</evidence>
<feature type="region of interest" description="Disordered" evidence="1">
    <location>
        <begin position="40"/>
        <end position="124"/>
    </location>
</feature>
<feature type="compositionally biased region" description="Basic and acidic residues" evidence="1">
    <location>
        <begin position="47"/>
        <end position="57"/>
    </location>
</feature>
<gene>
    <name evidence="2" type="ORF">ACFSBW_07205</name>
</gene>
<dbReference type="Proteomes" id="UP001597052">
    <property type="component" value="Unassembled WGS sequence"/>
</dbReference>
<proteinExistence type="predicted"/>
<evidence type="ECO:0000256" key="1">
    <source>
        <dbReference type="SAM" id="MobiDB-lite"/>
    </source>
</evidence>
<feature type="compositionally biased region" description="Low complexity" evidence="1">
    <location>
        <begin position="63"/>
        <end position="84"/>
    </location>
</feature>
<sequence>MSNSEEFTYTTRIEDGTTIIEVSGNHDVAFVIQSASGERIYFPPEDMSDKSDEERDSPYQSRDSPYQSDSPYQPSDSDSPYQPSDDPEVSTRGVTETRTGFRITHPEPAAEITLFRGSTAAVEA</sequence>
<dbReference type="RefSeq" id="WP_256396742.1">
    <property type="nucleotide sequence ID" value="NZ_JANHDJ010000005.1"/>
</dbReference>
<dbReference type="AlphaFoldDB" id="A0ABD6D7A3"/>
<protein>
    <submittedName>
        <fullName evidence="2">Uncharacterized protein</fullName>
    </submittedName>
</protein>
<evidence type="ECO:0000313" key="3">
    <source>
        <dbReference type="Proteomes" id="UP001597052"/>
    </source>
</evidence>
<keyword evidence="3" id="KW-1185">Reference proteome</keyword>
<dbReference type="InterPro" id="IPR055932">
    <property type="entry name" value="DUF7510"/>
</dbReference>
<dbReference type="Pfam" id="PF24350">
    <property type="entry name" value="DUF7510"/>
    <property type="match status" value="1"/>
</dbReference>
<comment type="caution">
    <text evidence="2">The sequence shown here is derived from an EMBL/GenBank/DDBJ whole genome shotgun (WGS) entry which is preliminary data.</text>
</comment>
<organism evidence="2 3">
    <name type="scientific">Halohasta litorea</name>
    <dbReference type="NCBI Taxonomy" id="869891"/>
    <lineage>
        <taxon>Archaea</taxon>
        <taxon>Methanobacteriati</taxon>
        <taxon>Methanobacteriota</taxon>
        <taxon>Stenosarchaea group</taxon>
        <taxon>Halobacteria</taxon>
        <taxon>Halobacteriales</taxon>
        <taxon>Haloferacaceae</taxon>
        <taxon>Halohasta</taxon>
    </lineage>
</organism>
<dbReference type="EMBL" id="JBHUDM010000002">
    <property type="protein sequence ID" value="MFD1641658.1"/>
    <property type="molecule type" value="Genomic_DNA"/>
</dbReference>
<name>A0ABD6D7A3_9EURY</name>
<accession>A0ABD6D7A3</accession>